<name>A0A8X8LEC7_9BACT</name>
<dbReference type="Pfam" id="PF14022">
    <property type="entry name" value="DUF4238"/>
    <property type="match status" value="1"/>
</dbReference>
<gene>
    <name evidence="1" type="ORF">SAMN05444410_110112</name>
</gene>
<keyword evidence="2" id="KW-1185">Reference proteome</keyword>
<accession>A0A8X8LEC7</accession>
<evidence type="ECO:0008006" key="3">
    <source>
        <dbReference type="Google" id="ProtNLM"/>
    </source>
</evidence>
<sequence>MSHPKYQKQHRISKVYLKEFGYQKDGKWYISIWEKSKDYTDNILIEEFTTETNIFDLPFDEASIKRHFEDTSQKIETQYKIVLNAIKKQQQLTHRHQDLLCHYTANLICRSKLNRAYFQSRLNSEIAISCFLEEITMFEPESLQELKGMLLLVPSEHRLNLVIGNVMNYLVRVLRCFSFSILEAIPDRGWFTTDNPVLIDPQEAANIESTEYLYIIPVESEIYLPLSPEYCLFGFHKKSNKQENPLRKVPLNKICKIDEETHDRICKMILGNGSQYFIFNQEIKNIFLCEL</sequence>
<dbReference type="EMBL" id="FNNO01000010">
    <property type="protein sequence ID" value="SDX19501.1"/>
    <property type="molecule type" value="Genomic_DNA"/>
</dbReference>
<dbReference type="RefSeq" id="WP_257574943.1">
    <property type="nucleotide sequence ID" value="NZ_FNNO01000010.1"/>
</dbReference>
<organism evidence="1 2">
    <name type="scientific">Hydrobacter penzbergensis</name>
    <dbReference type="NCBI Taxonomy" id="1235997"/>
    <lineage>
        <taxon>Bacteria</taxon>
        <taxon>Pseudomonadati</taxon>
        <taxon>Bacteroidota</taxon>
        <taxon>Chitinophagia</taxon>
        <taxon>Chitinophagales</taxon>
        <taxon>Chitinophagaceae</taxon>
        <taxon>Hydrobacter</taxon>
    </lineage>
</organism>
<evidence type="ECO:0000313" key="1">
    <source>
        <dbReference type="EMBL" id="SDX19501.1"/>
    </source>
</evidence>
<dbReference type="AlphaFoldDB" id="A0A8X8LEC7"/>
<proteinExistence type="predicted"/>
<dbReference type="Proteomes" id="UP000198711">
    <property type="component" value="Unassembled WGS sequence"/>
</dbReference>
<reference evidence="1 2" key="1">
    <citation type="submission" date="2016-10" db="EMBL/GenBank/DDBJ databases">
        <authorList>
            <person name="Varghese N."/>
            <person name="Submissions S."/>
        </authorList>
    </citation>
    <scope>NUCLEOTIDE SEQUENCE [LARGE SCALE GENOMIC DNA]</scope>
    <source>
        <strain evidence="1 2">DSM 25353</strain>
    </source>
</reference>
<protein>
    <recommendedName>
        <fullName evidence="3">DUF4238 domain-containing protein</fullName>
    </recommendedName>
</protein>
<comment type="caution">
    <text evidence="1">The sequence shown here is derived from an EMBL/GenBank/DDBJ whole genome shotgun (WGS) entry which is preliminary data.</text>
</comment>
<evidence type="ECO:0000313" key="2">
    <source>
        <dbReference type="Proteomes" id="UP000198711"/>
    </source>
</evidence>
<dbReference type="InterPro" id="IPR025332">
    <property type="entry name" value="DUF4238"/>
</dbReference>